<feature type="binding site" evidence="11">
    <location>
        <position position="245"/>
    </location>
    <ligand>
        <name>L-glutamine</name>
        <dbReference type="ChEBI" id="CHEBI:58359"/>
    </ligand>
</feature>
<comment type="catalytic activity">
    <reaction evidence="9 11">
        <text>hydrogencarbonate + L-glutamine + 2 ATP + H2O = carbamoyl phosphate + L-glutamate + 2 ADP + phosphate + 2 H(+)</text>
        <dbReference type="Rhea" id="RHEA:18633"/>
        <dbReference type="ChEBI" id="CHEBI:15377"/>
        <dbReference type="ChEBI" id="CHEBI:15378"/>
        <dbReference type="ChEBI" id="CHEBI:17544"/>
        <dbReference type="ChEBI" id="CHEBI:29985"/>
        <dbReference type="ChEBI" id="CHEBI:30616"/>
        <dbReference type="ChEBI" id="CHEBI:43474"/>
        <dbReference type="ChEBI" id="CHEBI:58228"/>
        <dbReference type="ChEBI" id="CHEBI:58359"/>
        <dbReference type="ChEBI" id="CHEBI:456216"/>
        <dbReference type="EC" id="6.3.5.5"/>
    </reaction>
</comment>
<name>A9B9W2_PROM4</name>
<proteinExistence type="inferred from homology"/>
<keyword evidence="6 11" id="KW-0067">ATP-binding</keyword>
<dbReference type="FunFam" id="3.50.30.20:FF:000001">
    <property type="entry name" value="Carbamoyl-phosphate synthase small chain"/>
    <property type="match status" value="1"/>
</dbReference>
<keyword evidence="7 11" id="KW-0315">Glutamine amidotransferase</keyword>
<evidence type="ECO:0000256" key="7">
    <source>
        <dbReference type="ARBA" id="ARBA00022962"/>
    </source>
</evidence>
<evidence type="ECO:0000256" key="10">
    <source>
        <dbReference type="ARBA" id="ARBA00049285"/>
    </source>
</evidence>
<dbReference type="Gene3D" id="3.50.30.20">
    <property type="entry name" value="Carbamoyl-phosphate synthase small subunit, N-terminal domain"/>
    <property type="match status" value="1"/>
</dbReference>
<feature type="binding site" evidence="11">
    <location>
        <position position="315"/>
    </location>
    <ligand>
        <name>L-glutamine</name>
        <dbReference type="ChEBI" id="CHEBI:58359"/>
    </ligand>
</feature>
<dbReference type="RefSeq" id="WP_012195246.1">
    <property type="nucleotide sequence ID" value="NC_009976.1"/>
</dbReference>
<comment type="subunit">
    <text evidence="11">Composed of two chains; the small (or glutamine) chain promotes the hydrolysis of glutamine to ammonia, which is used by the large (or ammonia) chain to synthesize carbamoyl phosphate. Tetramer of heterodimers (alpha,beta)4.</text>
</comment>
<dbReference type="PANTHER" id="PTHR43418">
    <property type="entry name" value="MULTIFUNCTIONAL TRYPTOPHAN BIOSYNTHESIS PROTEIN-RELATED"/>
    <property type="match status" value="1"/>
</dbReference>
<dbReference type="UniPathway" id="UPA00068">
    <property type="reaction ID" value="UER00171"/>
</dbReference>
<feature type="binding site" evidence="11">
    <location>
        <position position="314"/>
    </location>
    <ligand>
        <name>L-glutamine</name>
        <dbReference type="ChEBI" id="CHEBI:58359"/>
    </ligand>
</feature>
<dbReference type="InterPro" id="IPR017926">
    <property type="entry name" value="GATASE"/>
</dbReference>
<gene>
    <name evidence="11 13" type="primary">carA</name>
    <name evidence="13" type="ordered locus">P9211_06931</name>
</gene>
<feature type="active site" evidence="11">
    <location>
        <position position="355"/>
    </location>
</feature>
<evidence type="ECO:0000256" key="9">
    <source>
        <dbReference type="ARBA" id="ARBA00048816"/>
    </source>
</evidence>
<evidence type="ECO:0000259" key="12">
    <source>
        <dbReference type="SMART" id="SM01097"/>
    </source>
</evidence>
<keyword evidence="11" id="KW-0055">Arginine biosynthesis</keyword>
<dbReference type="SUPFAM" id="SSF52317">
    <property type="entry name" value="Class I glutamine amidotransferase-like"/>
    <property type="match status" value="1"/>
</dbReference>
<comment type="catalytic activity">
    <reaction evidence="10 11">
        <text>L-glutamine + H2O = L-glutamate + NH4(+)</text>
        <dbReference type="Rhea" id="RHEA:15889"/>
        <dbReference type="ChEBI" id="CHEBI:15377"/>
        <dbReference type="ChEBI" id="CHEBI:28938"/>
        <dbReference type="ChEBI" id="CHEBI:29985"/>
        <dbReference type="ChEBI" id="CHEBI:58359"/>
    </reaction>
</comment>
<dbReference type="SUPFAM" id="SSF52021">
    <property type="entry name" value="Carbamoyl phosphate synthetase, small subunit N-terminal domain"/>
    <property type="match status" value="1"/>
</dbReference>
<feature type="active site" description="Nucleophile" evidence="11">
    <location>
        <position position="272"/>
    </location>
</feature>
<feature type="active site" evidence="11">
    <location>
        <position position="357"/>
    </location>
</feature>
<dbReference type="eggNOG" id="COG0505">
    <property type="taxonomic scope" value="Bacteria"/>
</dbReference>
<dbReference type="NCBIfam" id="TIGR01368">
    <property type="entry name" value="CPSaseIIsmall"/>
    <property type="match status" value="1"/>
</dbReference>
<comment type="pathway">
    <text evidence="2 11">Amino-acid biosynthesis; L-arginine biosynthesis; carbamoyl phosphate from bicarbonate: step 1/1.</text>
</comment>
<feature type="binding site" evidence="11">
    <location>
        <position position="273"/>
    </location>
    <ligand>
        <name>L-glutamine</name>
        <dbReference type="ChEBI" id="CHEBI:58359"/>
    </ligand>
</feature>
<dbReference type="GO" id="GO:0004359">
    <property type="term" value="F:glutaminase activity"/>
    <property type="evidence" value="ECO:0007669"/>
    <property type="project" value="RHEA"/>
</dbReference>
<feature type="binding site" evidence="11">
    <location>
        <position position="51"/>
    </location>
    <ligand>
        <name>L-glutamine</name>
        <dbReference type="ChEBI" id="CHEBI:58359"/>
    </ligand>
</feature>
<dbReference type="UniPathway" id="UPA00070">
    <property type="reaction ID" value="UER00115"/>
</dbReference>
<dbReference type="GO" id="GO:0004088">
    <property type="term" value="F:carbamoyl-phosphate synthase (glutamine-hydrolyzing) activity"/>
    <property type="evidence" value="ECO:0007669"/>
    <property type="project" value="UniProtKB-UniRule"/>
</dbReference>
<evidence type="ECO:0000313" key="14">
    <source>
        <dbReference type="Proteomes" id="UP000000788"/>
    </source>
</evidence>
<feature type="binding site" evidence="11">
    <location>
        <position position="276"/>
    </location>
    <ligand>
        <name>L-glutamine</name>
        <dbReference type="ChEBI" id="CHEBI:58359"/>
    </ligand>
</feature>
<dbReference type="InterPro" id="IPR050472">
    <property type="entry name" value="Anth_synth/Amidotransfase"/>
</dbReference>
<dbReference type="GO" id="GO:0006541">
    <property type="term" value="P:glutamine metabolic process"/>
    <property type="evidence" value="ECO:0007669"/>
    <property type="project" value="InterPro"/>
</dbReference>
<dbReference type="PRINTS" id="PR00099">
    <property type="entry name" value="CPSGATASE"/>
</dbReference>
<feature type="binding site" evidence="11">
    <location>
        <position position="243"/>
    </location>
    <ligand>
        <name>L-glutamine</name>
        <dbReference type="ChEBI" id="CHEBI:58359"/>
    </ligand>
</feature>
<feature type="domain" description="Carbamoyl-phosphate synthase small subunit N-terminal" evidence="12">
    <location>
        <begin position="7"/>
        <end position="137"/>
    </location>
</feature>
<dbReference type="InterPro" id="IPR035686">
    <property type="entry name" value="CPSase_GATase1"/>
</dbReference>
<keyword evidence="5 11" id="KW-0547">Nucleotide-binding</keyword>
<protein>
    <recommendedName>
        <fullName evidence="11">Carbamoyl phosphate synthase small chain</fullName>
        <ecNumber evidence="11">6.3.5.5</ecNumber>
    </recommendedName>
    <alternativeName>
        <fullName evidence="11">Carbamoyl phosphate synthetase glutamine chain</fullName>
    </alternativeName>
</protein>
<comment type="similarity">
    <text evidence="3 11">Belongs to the CarA family.</text>
</comment>
<dbReference type="InterPro" id="IPR006274">
    <property type="entry name" value="CarbamoylP_synth_ssu"/>
</dbReference>
<feature type="binding site" evidence="11">
    <location>
        <position position="312"/>
    </location>
    <ligand>
        <name>L-glutamine</name>
        <dbReference type="ChEBI" id="CHEBI:58359"/>
    </ligand>
</feature>
<evidence type="ECO:0000256" key="8">
    <source>
        <dbReference type="ARBA" id="ARBA00022975"/>
    </source>
</evidence>
<dbReference type="Proteomes" id="UP000000788">
    <property type="component" value="Chromosome"/>
</dbReference>
<accession>A9B9W2</accession>
<evidence type="ECO:0000256" key="2">
    <source>
        <dbReference type="ARBA" id="ARBA00005077"/>
    </source>
</evidence>
<dbReference type="GO" id="GO:0006526">
    <property type="term" value="P:L-arginine biosynthetic process"/>
    <property type="evidence" value="ECO:0007669"/>
    <property type="project" value="UniProtKB-UniRule"/>
</dbReference>
<keyword evidence="8 11" id="KW-0665">Pyrimidine biosynthesis</keyword>
<dbReference type="CDD" id="cd01744">
    <property type="entry name" value="GATase1_CPSase"/>
    <property type="match status" value="1"/>
</dbReference>
<dbReference type="GO" id="GO:0005524">
    <property type="term" value="F:ATP binding"/>
    <property type="evidence" value="ECO:0007669"/>
    <property type="project" value="UniProtKB-UniRule"/>
</dbReference>
<dbReference type="HOGENOM" id="CLU_035901_2_1_3"/>
<dbReference type="PRINTS" id="PR00096">
    <property type="entry name" value="GATASE"/>
</dbReference>
<dbReference type="OrthoDB" id="9804328at2"/>
<evidence type="ECO:0000256" key="4">
    <source>
        <dbReference type="ARBA" id="ARBA00022598"/>
    </source>
</evidence>
<dbReference type="HAMAP" id="MF_01209">
    <property type="entry name" value="CPSase_S_chain"/>
    <property type="match status" value="1"/>
</dbReference>
<dbReference type="PRINTS" id="PR00097">
    <property type="entry name" value="ANTSNTHASEII"/>
</dbReference>
<keyword evidence="4 11" id="KW-0436">Ligase</keyword>
<dbReference type="AlphaFoldDB" id="A9B9W2"/>
<dbReference type="GO" id="GO:0006207">
    <property type="term" value="P:'de novo' pyrimidine nucleobase biosynthetic process"/>
    <property type="evidence" value="ECO:0007669"/>
    <property type="project" value="InterPro"/>
</dbReference>
<dbReference type="InterPro" id="IPR029062">
    <property type="entry name" value="Class_I_gatase-like"/>
</dbReference>
<evidence type="ECO:0000256" key="6">
    <source>
        <dbReference type="ARBA" id="ARBA00022840"/>
    </source>
</evidence>
<dbReference type="PROSITE" id="PS51273">
    <property type="entry name" value="GATASE_TYPE_1"/>
    <property type="match status" value="1"/>
</dbReference>
<keyword evidence="11" id="KW-0028">Amino-acid biosynthesis</keyword>
<dbReference type="SMART" id="SM01097">
    <property type="entry name" value="CPSase_sm_chain"/>
    <property type="match status" value="1"/>
</dbReference>
<dbReference type="PANTHER" id="PTHR43418:SF7">
    <property type="entry name" value="CARBAMOYL-PHOSPHATE SYNTHASE SMALL CHAIN"/>
    <property type="match status" value="1"/>
</dbReference>
<dbReference type="InterPro" id="IPR036480">
    <property type="entry name" value="CarbP_synth_ssu_N_sf"/>
</dbReference>
<dbReference type="KEGG" id="pmj:P9211_06931"/>
<evidence type="ECO:0000256" key="1">
    <source>
        <dbReference type="ARBA" id="ARBA00004812"/>
    </source>
</evidence>
<dbReference type="GO" id="GO:0044205">
    <property type="term" value="P:'de novo' UMP biosynthetic process"/>
    <property type="evidence" value="ECO:0007669"/>
    <property type="project" value="UniProtKB-UniRule"/>
</dbReference>
<dbReference type="NCBIfam" id="NF009475">
    <property type="entry name" value="PRK12838.1"/>
    <property type="match status" value="1"/>
</dbReference>
<dbReference type="Pfam" id="PF00117">
    <property type="entry name" value="GATase"/>
    <property type="match status" value="1"/>
</dbReference>
<evidence type="ECO:0000256" key="3">
    <source>
        <dbReference type="ARBA" id="ARBA00007800"/>
    </source>
</evidence>
<keyword evidence="14" id="KW-1185">Reference proteome</keyword>
<dbReference type="InterPro" id="IPR002474">
    <property type="entry name" value="CarbamoylP_synth_ssu_N"/>
</dbReference>
<dbReference type="STRING" id="93059.P9211_06931"/>
<sequence length="380" mass="41490">MNYSSKDDAILVLSDGTLLEGKPFGFKGTVLGEIVFNTGLTGYQEVLTDPSYHGQLVTFTYPELGNTGVNPEDQEADSPFVKGVIARQIINKPSSWRAKSNLADWLEKQKVIGIHGVDTRSLVRHLREYGTMNAAISTDGKFTPLQLLKKLQDVPSMEGLNLAEKVTTQKAYKWKENTAAGFDKREINQTSASFKVAAIDFGIKRSILNRLVAFGCEVNVLPASINFSEVIKLCPEGVFLSNGPGDPAAVTKGIALAKKLIEETEIPLFGICLGHQILGLALGAKTFKLPYGHRGLNHPCGANGQIEITSQNHGFAIDASSLNPNLVEITHLNLNDRTVAGFAMLNKPVFGIQYHPEASPGPHDADYHFERFVAQMSERR</sequence>
<dbReference type="Pfam" id="PF00988">
    <property type="entry name" value="CPSase_sm_chain"/>
    <property type="match status" value="1"/>
</dbReference>
<dbReference type="EC" id="6.3.5.5" evidence="11"/>
<reference evidence="13 14" key="1">
    <citation type="journal article" date="2007" name="PLoS Genet.">
        <title>Patterns and implications of gene gain and loss in the evolution of Prochlorococcus.</title>
        <authorList>
            <person name="Kettler G.C."/>
            <person name="Martiny A.C."/>
            <person name="Huang K."/>
            <person name="Zucker J."/>
            <person name="Coleman M.L."/>
            <person name="Rodrigue S."/>
            <person name="Chen F."/>
            <person name="Lapidus A."/>
            <person name="Ferriera S."/>
            <person name="Johnson J."/>
            <person name="Steglich C."/>
            <person name="Church G.M."/>
            <person name="Richardson P."/>
            <person name="Chisholm S.W."/>
        </authorList>
    </citation>
    <scope>NUCLEOTIDE SEQUENCE [LARGE SCALE GENOMIC DNA]</scope>
    <source>
        <strain evidence="14">MIT 9211</strain>
    </source>
</reference>
<organism evidence="13 14">
    <name type="scientific">Prochlorococcus marinus (strain MIT 9211)</name>
    <dbReference type="NCBI Taxonomy" id="93059"/>
    <lineage>
        <taxon>Bacteria</taxon>
        <taxon>Bacillati</taxon>
        <taxon>Cyanobacteriota</taxon>
        <taxon>Cyanophyceae</taxon>
        <taxon>Synechococcales</taxon>
        <taxon>Prochlorococcaceae</taxon>
        <taxon>Prochlorococcus</taxon>
    </lineage>
</organism>
<evidence type="ECO:0000313" key="13">
    <source>
        <dbReference type="EMBL" id="ABX08624.1"/>
    </source>
</evidence>
<dbReference type="EMBL" id="CP000878">
    <property type="protein sequence ID" value="ABX08624.1"/>
    <property type="molecule type" value="Genomic_DNA"/>
</dbReference>
<evidence type="ECO:0000256" key="11">
    <source>
        <dbReference type="HAMAP-Rule" id="MF_01209"/>
    </source>
</evidence>
<evidence type="ECO:0000256" key="5">
    <source>
        <dbReference type="ARBA" id="ARBA00022741"/>
    </source>
</evidence>
<comment type="function">
    <text evidence="11">Small subunit of the glutamine-dependent carbamoyl phosphate synthetase (CPSase). CPSase catalyzes the formation of carbamoyl phosphate from the ammonia moiety of glutamine, carbonate, and phosphate donated by ATP, constituting the first step of 2 biosynthetic pathways, one leading to arginine and/or urea and the other to pyrimidine nucleotides. The small subunit (glutamine amidotransferase) binds and cleaves glutamine to supply the large subunit with the substrate ammonia.</text>
</comment>
<comment type="pathway">
    <text evidence="1 11">Pyrimidine metabolism; UMP biosynthesis via de novo pathway; (S)-dihydroorotate from bicarbonate: step 1/3.</text>
</comment>
<feature type="region of interest" description="CPSase" evidence="11">
    <location>
        <begin position="1"/>
        <end position="194"/>
    </location>
</feature>
<dbReference type="Gene3D" id="3.40.50.880">
    <property type="match status" value="1"/>
</dbReference>